<dbReference type="RefSeq" id="XP_040732938.1">
    <property type="nucleotide sequence ID" value="XM_040876799.1"/>
</dbReference>
<sequence>MVRQQRALQQQHLAQQQQHHAGGIPVSMPAGTQGLNQAQLSAMQNPNIGGPAVNMMHYQQQQLLAMQAQAQAQAAAAQAQAQANNQQGQHTPQQRAPNVPRESVTPQHQRMDRIMQSNRTNRPRIAVKATISEDLSGKDDPKVAKLQYLQKKNAKLNGLDIHSNKALPSRSRQRSHGLSQNIAHGGLSSTGLMESSTATIPAKSRTQH</sequence>
<dbReference type="OrthoDB" id="5600002at2759"/>
<dbReference type="EMBL" id="MIKG01000007">
    <property type="protein sequence ID" value="RAO68422.1"/>
    <property type="molecule type" value="Genomic_DNA"/>
</dbReference>
<dbReference type="GeneID" id="63793650"/>
<keyword evidence="3" id="KW-1185">Reference proteome</keyword>
<evidence type="ECO:0000256" key="1">
    <source>
        <dbReference type="SAM" id="MobiDB-lite"/>
    </source>
</evidence>
<feature type="region of interest" description="Disordered" evidence="1">
    <location>
        <begin position="160"/>
        <end position="208"/>
    </location>
</feature>
<dbReference type="AlphaFoldDB" id="A0A364KXY9"/>
<reference evidence="2 3" key="1">
    <citation type="journal article" date="2017" name="Biotechnol. Biofuels">
        <title>Differential beta-glucosidase expression as a function of carbon source availability in Talaromyces amestolkiae: a genomic and proteomic approach.</title>
        <authorList>
            <person name="de Eugenio L.I."/>
            <person name="Mendez-Liter J.A."/>
            <person name="Nieto-Dominguez M."/>
            <person name="Alonso L."/>
            <person name="Gil-Munoz J."/>
            <person name="Barriuso J."/>
            <person name="Prieto A."/>
            <person name="Martinez M.J."/>
        </authorList>
    </citation>
    <scope>NUCLEOTIDE SEQUENCE [LARGE SCALE GENOMIC DNA]</scope>
    <source>
        <strain evidence="2 3">CIB</strain>
    </source>
</reference>
<evidence type="ECO:0000313" key="2">
    <source>
        <dbReference type="EMBL" id="RAO68422.1"/>
    </source>
</evidence>
<protein>
    <submittedName>
        <fullName evidence="2">Uncharacterized protein</fullName>
    </submittedName>
</protein>
<dbReference type="STRING" id="1196081.A0A364KXY9"/>
<name>A0A364KXY9_TALAM</name>
<feature type="compositionally biased region" description="Polar residues" evidence="1">
    <location>
        <begin position="176"/>
        <end position="199"/>
    </location>
</feature>
<proteinExistence type="predicted"/>
<comment type="caution">
    <text evidence="2">The sequence shown here is derived from an EMBL/GenBank/DDBJ whole genome shotgun (WGS) entry which is preliminary data.</text>
</comment>
<feature type="region of interest" description="Disordered" evidence="1">
    <location>
        <begin position="1"/>
        <end position="32"/>
    </location>
</feature>
<feature type="compositionally biased region" description="Low complexity" evidence="1">
    <location>
        <begin position="1"/>
        <end position="21"/>
    </location>
</feature>
<feature type="region of interest" description="Disordered" evidence="1">
    <location>
        <begin position="79"/>
        <end position="138"/>
    </location>
</feature>
<gene>
    <name evidence="2" type="ORF">BHQ10_004434</name>
</gene>
<evidence type="ECO:0000313" key="3">
    <source>
        <dbReference type="Proteomes" id="UP000249363"/>
    </source>
</evidence>
<organism evidence="2 3">
    <name type="scientific">Talaromyces amestolkiae</name>
    <dbReference type="NCBI Taxonomy" id="1196081"/>
    <lineage>
        <taxon>Eukaryota</taxon>
        <taxon>Fungi</taxon>
        <taxon>Dikarya</taxon>
        <taxon>Ascomycota</taxon>
        <taxon>Pezizomycotina</taxon>
        <taxon>Eurotiomycetes</taxon>
        <taxon>Eurotiomycetidae</taxon>
        <taxon>Eurotiales</taxon>
        <taxon>Trichocomaceae</taxon>
        <taxon>Talaromyces</taxon>
        <taxon>Talaromyces sect. Talaromyces</taxon>
    </lineage>
</organism>
<accession>A0A364KXY9</accession>
<dbReference type="Proteomes" id="UP000249363">
    <property type="component" value="Unassembled WGS sequence"/>
</dbReference>